<dbReference type="CDD" id="cd06222">
    <property type="entry name" value="RNase_H_like"/>
    <property type="match status" value="1"/>
</dbReference>
<dbReference type="AlphaFoldDB" id="A0A7J8NFU6"/>
<dbReference type="EMBL" id="JABEZX010282629">
    <property type="protein sequence ID" value="MBA0575815.1"/>
    <property type="molecule type" value="Genomic_DNA"/>
</dbReference>
<keyword evidence="3" id="KW-1185">Reference proteome</keyword>
<organism evidence="2 3">
    <name type="scientific">Gossypium lobatum</name>
    <dbReference type="NCBI Taxonomy" id="34289"/>
    <lineage>
        <taxon>Eukaryota</taxon>
        <taxon>Viridiplantae</taxon>
        <taxon>Streptophyta</taxon>
        <taxon>Embryophyta</taxon>
        <taxon>Tracheophyta</taxon>
        <taxon>Spermatophyta</taxon>
        <taxon>Magnoliopsida</taxon>
        <taxon>eudicotyledons</taxon>
        <taxon>Gunneridae</taxon>
        <taxon>Pentapetalae</taxon>
        <taxon>rosids</taxon>
        <taxon>malvids</taxon>
        <taxon>Malvales</taxon>
        <taxon>Malvaceae</taxon>
        <taxon>Malvoideae</taxon>
        <taxon>Gossypium</taxon>
    </lineage>
</organism>
<evidence type="ECO:0000313" key="2">
    <source>
        <dbReference type="EMBL" id="MBA0575815.1"/>
    </source>
</evidence>
<feature type="domain" description="RNase H type-1" evidence="1">
    <location>
        <begin position="5"/>
        <end position="65"/>
    </location>
</feature>
<dbReference type="GO" id="GO:0004523">
    <property type="term" value="F:RNA-DNA hybrid ribonuclease activity"/>
    <property type="evidence" value="ECO:0007669"/>
    <property type="project" value="InterPro"/>
</dbReference>
<accession>A0A7J8NFU6</accession>
<protein>
    <recommendedName>
        <fullName evidence="1">RNase H type-1 domain-containing protein</fullName>
    </recommendedName>
</protein>
<gene>
    <name evidence="2" type="ORF">Golob_024987</name>
</gene>
<dbReference type="GO" id="GO:0003676">
    <property type="term" value="F:nucleic acid binding"/>
    <property type="evidence" value="ECO:0007669"/>
    <property type="project" value="InterPro"/>
</dbReference>
<dbReference type="PANTHER" id="PTHR47074:SF61">
    <property type="entry name" value="RNASE H TYPE-1 DOMAIN-CONTAINING PROTEIN"/>
    <property type="match status" value="1"/>
</dbReference>
<feature type="non-terminal residue" evidence="2">
    <location>
        <position position="116"/>
    </location>
</feature>
<proteinExistence type="predicted"/>
<dbReference type="Pfam" id="PF13456">
    <property type="entry name" value="RVT_3"/>
    <property type="match status" value="1"/>
</dbReference>
<dbReference type="InterPro" id="IPR044730">
    <property type="entry name" value="RNase_H-like_dom_plant"/>
</dbReference>
<dbReference type="InterPro" id="IPR002156">
    <property type="entry name" value="RNaseH_domain"/>
</dbReference>
<sequence length="116" mass="13177">NSNFSISAVLARDSEGLIIGACTYPLEDVADAFVAEARACERALYFARDMDFRKVVLEGDLLTVTYNFVPREVNRAAHKLAMVGRNQKLPCFWVEEAPLLVVEVAELDRHEWYRRG</sequence>
<dbReference type="PANTHER" id="PTHR47074">
    <property type="entry name" value="BNAC02G40300D PROTEIN"/>
    <property type="match status" value="1"/>
</dbReference>
<evidence type="ECO:0000313" key="3">
    <source>
        <dbReference type="Proteomes" id="UP000593572"/>
    </source>
</evidence>
<dbReference type="InterPro" id="IPR052929">
    <property type="entry name" value="RNase_H-like_EbsB-rel"/>
</dbReference>
<name>A0A7J8NFU6_9ROSI</name>
<comment type="caution">
    <text evidence="2">The sequence shown here is derived from an EMBL/GenBank/DDBJ whole genome shotgun (WGS) entry which is preliminary data.</text>
</comment>
<dbReference type="Proteomes" id="UP000593572">
    <property type="component" value="Unassembled WGS sequence"/>
</dbReference>
<reference evidence="2 3" key="1">
    <citation type="journal article" date="2019" name="Genome Biol. Evol.">
        <title>Insights into the evolution of the New World diploid cottons (Gossypium, subgenus Houzingenia) based on genome sequencing.</title>
        <authorList>
            <person name="Grover C.E."/>
            <person name="Arick M.A. 2nd"/>
            <person name="Thrash A."/>
            <person name="Conover J.L."/>
            <person name="Sanders W.S."/>
            <person name="Peterson D.G."/>
            <person name="Frelichowski J.E."/>
            <person name="Scheffler J.A."/>
            <person name="Scheffler B.E."/>
            <person name="Wendel J.F."/>
        </authorList>
    </citation>
    <scope>NUCLEOTIDE SEQUENCE [LARGE SCALE GENOMIC DNA]</scope>
    <source>
        <strain evidence="2">157</strain>
        <tissue evidence="2">Leaf</tissue>
    </source>
</reference>
<evidence type="ECO:0000259" key="1">
    <source>
        <dbReference type="Pfam" id="PF13456"/>
    </source>
</evidence>